<name>A0A2Z4GB51_9BACT</name>
<dbReference type="InterPro" id="IPR000683">
    <property type="entry name" value="Gfo/Idh/MocA-like_OxRdtase_N"/>
</dbReference>
<feature type="domain" description="Gfo/Idh/MocA-like oxidoreductase N-terminal" evidence="2">
    <location>
        <begin position="2"/>
        <end position="122"/>
    </location>
</feature>
<sequence length="328" mass="36063">MIKWGIIGVGDVCEKKSGPAFQKAEGSELVAVMRRTGAKAKDFAERHGVPKWYDDAEKLINDPEINAIYVATPPNGHAPYAAMAAAAGKPVYVEKPMARNHAECLSMVETCEKAGVPLFVAYYRRALPNFLKIKELIDSGSIGDVRFVDVKVHKSLEPDIVGQSDNHENWRTNPEIAGAGYFYDLASHQLDYLDFLLGPITKASGIAKNFGGIYTAEDTTLGTFVFESGAMGMGSWCFATSENSELERTTIYGSKGRIEFPFFEGTDVDLFIDGEAKQSFNFEMPEHIQQPLIQSIVDQLNNKGKCVSTGVSAARTNWALEQISNRID</sequence>
<dbReference type="GO" id="GO:0016491">
    <property type="term" value="F:oxidoreductase activity"/>
    <property type="evidence" value="ECO:0007669"/>
    <property type="project" value="UniProtKB-KW"/>
</dbReference>
<proteinExistence type="predicted"/>
<evidence type="ECO:0000256" key="1">
    <source>
        <dbReference type="ARBA" id="ARBA00023002"/>
    </source>
</evidence>
<evidence type="ECO:0000259" key="3">
    <source>
        <dbReference type="Pfam" id="PF22725"/>
    </source>
</evidence>
<dbReference type="InterPro" id="IPR050463">
    <property type="entry name" value="Gfo/Idh/MocA_oxidrdct_glycsds"/>
</dbReference>
<dbReference type="Gene3D" id="3.40.50.720">
    <property type="entry name" value="NAD(P)-binding Rossmann-like Domain"/>
    <property type="match status" value="1"/>
</dbReference>
<evidence type="ECO:0000259" key="2">
    <source>
        <dbReference type="Pfam" id="PF01408"/>
    </source>
</evidence>
<evidence type="ECO:0000313" key="5">
    <source>
        <dbReference type="Proteomes" id="UP000249873"/>
    </source>
</evidence>
<keyword evidence="5" id="KW-1185">Reference proteome</keyword>
<keyword evidence="1" id="KW-0560">Oxidoreductase</keyword>
<gene>
    <name evidence="4" type="ORF">DJ013_08980</name>
</gene>
<dbReference type="RefSeq" id="WP_111371456.1">
    <property type="nucleotide sequence ID" value="NZ_CP029480.1"/>
</dbReference>
<dbReference type="GO" id="GO:0000166">
    <property type="term" value="F:nucleotide binding"/>
    <property type="evidence" value="ECO:0007669"/>
    <property type="project" value="InterPro"/>
</dbReference>
<dbReference type="PANTHER" id="PTHR43818:SF11">
    <property type="entry name" value="BCDNA.GH03377"/>
    <property type="match status" value="1"/>
</dbReference>
<dbReference type="Pfam" id="PF01408">
    <property type="entry name" value="GFO_IDH_MocA"/>
    <property type="match status" value="1"/>
</dbReference>
<reference evidence="4 5" key="1">
    <citation type="submission" date="2018-05" db="EMBL/GenBank/DDBJ databases">
        <title>Complete genome sequence of Arcticibacterium luteifluviistationis SM1504T, a cytophagaceae bacterium isolated from Arctic surface seawater.</title>
        <authorList>
            <person name="Li Y."/>
            <person name="Qin Q.-L."/>
        </authorList>
    </citation>
    <scope>NUCLEOTIDE SEQUENCE [LARGE SCALE GENOMIC DNA]</scope>
    <source>
        <strain evidence="4 5">SM1504</strain>
    </source>
</reference>
<dbReference type="EMBL" id="CP029480">
    <property type="protein sequence ID" value="AWV98295.1"/>
    <property type="molecule type" value="Genomic_DNA"/>
</dbReference>
<dbReference type="Gene3D" id="3.30.360.10">
    <property type="entry name" value="Dihydrodipicolinate Reductase, domain 2"/>
    <property type="match status" value="1"/>
</dbReference>
<dbReference type="SUPFAM" id="SSF51735">
    <property type="entry name" value="NAD(P)-binding Rossmann-fold domains"/>
    <property type="match status" value="1"/>
</dbReference>
<dbReference type="OrthoDB" id="9795543at2"/>
<dbReference type="Pfam" id="PF22725">
    <property type="entry name" value="GFO_IDH_MocA_C3"/>
    <property type="match status" value="1"/>
</dbReference>
<dbReference type="Proteomes" id="UP000249873">
    <property type="component" value="Chromosome"/>
</dbReference>
<feature type="domain" description="GFO/IDH/MocA-like oxidoreductase" evidence="3">
    <location>
        <begin position="130"/>
        <end position="259"/>
    </location>
</feature>
<organism evidence="4 5">
    <name type="scientific">Arcticibacterium luteifluviistationis</name>
    <dbReference type="NCBI Taxonomy" id="1784714"/>
    <lineage>
        <taxon>Bacteria</taxon>
        <taxon>Pseudomonadati</taxon>
        <taxon>Bacteroidota</taxon>
        <taxon>Cytophagia</taxon>
        <taxon>Cytophagales</taxon>
        <taxon>Leadbetterellaceae</taxon>
        <taxon>Arcticibacterium</taxon>
    </lineage>
</organism>
<dbReference type="InterPro" id="IPR055170">
    <property type="entry name" value="GFO_IDH_MocA-like_dom"/>
</dbReference>
<protein>
    <submittedName>
        <fullName evidence="4">Oxidoreductase</fullName>
    </submittedName>
</protein>
<evidence type="ECO:0000313" key="4">
    <source>
        <dbReference type="EMBL" id="AWV98295.1"/>
    </source>
</evidence>
<dbReference type="PANTHER" id="PTHR43818">
    <property type="entry name" value="BCDNA.GH03377"/>
    <property type="match status" value="1"/>
</dbReference>
<dbReference type="AlphaFoldDB" id="A0A2Z4GB51"/>
<dbReference type="KEGG" id="als:DJ013_08980"/>
<dbReference type="SUPFAM" id="SSF55347">
    <property type="entry name" value="Glyceraldehyde-3-phosphate dehydrogenase-like, C-terminal domain"/>
    <property type="match status" value="1"/>
</dbReference>
<dbReference type="InterPro" id="IPR036291">
    <property type="entry name" value="NAD(P)-bd_dom_sf"/>
</dbReference>
<accession>A0A2Z4GB51</accession>